<dbReference type="AlphaFoldDB" id="A0A9W9KCJ5"/>
<sequence length="214" mass="24811">MSSPFYPTKPYYTGSKDSHGKDHSVWFSLFGNTRKFQDFKICCQGKMPALLILDLLPNRGLPWTPNQVSNPPEWFKRYQNLSQEAIEEQCGLDIGKWASYAFLQPKLYEKGFSYLSREEKKPFDRGHASAANAALSTREDKERSEPVQLSVALSNNRTELDHGRYCASWEHRRLRGLVPEKWTQPRFGITERLPSRERVSLGWEVVMFLSTRCT</sequence>
<evidence type="ECO:0000313" key="3">
    <source>
        <dbReference type="Proteomes" id="UP001149165"/>
    </source>
</evidence>
<protein>
    <submittedName>
        <fullName evidence="2">Uncharacterized protein</fullName>
    </submittedName>
</protein>
<evidence type="ECO:0000313" key="2">
    <source>
        <dbReference type="EMBL" id="KAJ5100771.1"/>
    </source>
</evidence>
<keyword evidence="3" id="KW-1185">Reference proteome</keyword>
<name>A0A9W9KCJ5_9EURO</name>
<reference evidence="2" key="2">
    <citation type="journal article" date="2023" name="IMA Fungus">
        <title>Comparative genomic study of the Penicillium genus elucidates a diverse pangenome and 15 lateral gene transfer events.</title>
        <authorList>
            <person name="Petersen C."/>
            <person name="Sorensen T."/>
            <person name="Nielsen M.R."/>
            <person name="Sondergaard T.E."/>
            <person name="Sorensen J.L."/>
            <person name="Fitzpatrick D.A."/>
            <person name="Frisvad J.C."/>
            <person name="Nielsen K.L."/>
        </authorList>
    </citation>
    <scope>NUCLEOTIDE SEQUENCE</scope>
    <source>
        <strain evidence="2">IBT 30069</strain>
    </source>
</reference>
<feature type="region of interest" description="Disordered" evidence="1">
    <location>
        <begin position="125"/>
        <end position="144"/>
    </location>
</feature>
<dbReference type="Proteomes" id="UP001149165">
    <property type="component" value="Unassembled WGS sequence"/>
</dbReference>
<dbReference type="EMBL" id="JAPQKH010000004">
    <property type="protein sequence ID" value="KAJ5100771.1"/>
    <property type="molecule type" value="Genomic_DNA"/>
</dbReference>
<proteinExistence type="predicted"/>
<organism evidence="2 3">
    <name type="scientific">Penicillium angulare</name>
    <dbReference type="NCBI Taxonomy" id="116970"/>
    <lineage>
        <taxon>Eukaryota</taxon>
        <taxon>Fungi</taxon>
        <taxon>Dikarya</taxon>
        <taxon>Ascomycota</taxon>
        <taxon>Pezizomycotina</taxon>
        <taxon>Eurotiomycetes</taxon>
        <taxon>Eurotiomycetidae</taxon>
        <taxon>Eurotiales</taxon>
        <taxon>Aspergillaceae</taxon>
        <taxon>Penicillium</taxon>
    </lineage>
</organism>
<dbReference type="OrthoDB" id="10651154at2759"/>
<gene>
    <name evidence="2" type="ORF">N7456_006823</name>
</gene>
<accession>A0A9W9KCJ5</accession>
<evidence type="ECO:0000256" key="1">
    <source>
        <dbReference type="SAM" id="MobiDB-lite"/>
    </source>
</evidence>
<reference evidence="2" key="1">
    <citation type="submission" date="2022-11" db="EMBL/GenBank/DDBJ databases">
        <authorList>
            <person name="Petersen C."/>
        </authorList>
    </citation>
    <scope>NUCLEOTIDE SEQUENCE</scope>
    <source>
        <strain evidence="2">IBT 30069</strain>
    </source>
</reference>
<comment type="caution">
    <text evidence="2">The sequence shown here is derived from an EMBL/GenBank/DDBJ whole genome shotgun (WGS) entry which is preliminary data.</text>
</comment>